<dbReference type="OrthoDB" id="5356505at2"/>
<dbReference type="EMBL" id="CP006721">
    <property type="protein sequence ID" value="AGX41811.1"/>
    <property type="molecule type" value="Genomic_DNA"/>
</dbReference>
<accession>U5MQ44</accession>
<proteinExistence type="predicted"/>
<dbReference type="KEGG" id="csb:CLSA_c07980"/>
<organism evidence="1 2">
    <name type="scientific">Clostridium saccharobutylicum DSM 13864</name>
    <dbReference type="NCBI Taxonomy" id="1345695"/>
    <lineage>
        <taxon>Bacteria</taxon>
        <taxon>Bacillati</taxon>
        <taxon>Bacillota</taxon>
        <taxon>Clostridia</taxon>
        <taxon>Eubacteriales</taxon>
        <taxon>Clostridiaceae</taxon>
        <taxon>Clostridium</taxon>
    </lineage>
</organism>
<dbReference type="PATRIC" id="fig|1345695.10.peg.917"/>
<sequence length="188" mass="22625">MKLYEIDFKEGYRDIILKNHDDDIKYIKMLVNDYTLKEQWPKIEIKVNHKGKKNDGPFFWSTIGALVISEKAKDELEEFWNNDDFELLPIYLEDEIYFIIHVINLQEIEFKIVRNKEDNVIKILNLKELQSKNMNEKGLFRIRLKNGKPYYPIFITEKFVELIKNSILKGFNFRVLWDSSVQEVNEVE</sequence>
<dbReference type="GeneID" id="55473337"/>
<reference evidence="1 2" key="1">
    <citation type="journal article" date="2013" name="Genome Announc.">
        <title>Complete Genome Sequence of the Solvent Producer Clostridium saccharobutylicum NCP262 (DSM 13864).</title>
        <authorList>
            <person name="Poehlein A."/>
            <person name="Hartwich K."/>
            <person name="Krabben P."/>
            <person name="Ehrenreich A."/>
            <person name="Liebl W."/>
            <person name="Durre P."/>
            <person name="Gottschalk G."/>
            <person name="Daniel R."/>
        </authorList>
    </citation>
    <scope>NUCLEOTIDE SEQUENCE [LARGE SCALE GENOMIC DNA]</scope>
    <source>
        <strain evidence="1">DSM 13864</strain>
    </source>
</reference>
<dbReference type="Proteomes" id="UP000017118">
    <property type="component" value="Chromosome"/>
</dbReference>
<dbReference type="AlphaFoldDB" id="U5MQ44"/>
<name>U5MQ44_CLOSA</name>
<evidence type="ECO:0000313" key="2">
    <source>
        <dbReference type="Proteomes" id="UP000017118"/>
    </source>
</evidence>
<evidence type="ECO:0000313" key="1">
    <source>
        <dbReference type="EMBL" id="AGX41811.1"/>
    </source>
</evidence>
<dbReference type="RefSeq" id="WP_022744098.1">
    <property type="nucleotide sequence ID" value="NC_022571.1"/>
</dbReference>
<gene>
    <name evidence="1" type="ORF">CLSA_c07980</name>
</gene>
<protein>
    <submittedName>
        <fullName evidence="1">Uncharacterized protein</fullName>
    </submittedName>
</protein>
<keyword evidence="2" id="KW-1185">Reference proteome</keyword>
<dbReference type="HOGENOM" id="CLU_122718_0_0_9"/>